<evidence type="ECO:0000256" key="1">
    <source>
        <dbReference type="SAM" id="MobiDB-lite"/>
    </source>
</evidence>
<feature type="compositionally biased region" description="Basic and acidic residues" evidence="1">
    <location>
        <begin position="118"/>
        <end position="130"/>
    </location>
</feature>
<reference evidence="2 3" key="1">
    <citation type="journal article" date="2008" name="Nature">
        <title>The genome of the model beetle and pest Tribolium castaneum.</title>
        <authorList>
            <consortium name="Tribolium Genome Sequencing Consortium"/>
            <person name="Richards S."/>
            <person name="Gibbs R.A."/>
            <person name="Weinstock G.M."/>
            <person name="Brown S.J."/>
            <person name="Denell R."/>
            <person name="Beeman R.W."/>
            <person name="Gibbs R."/>
            <person name="Beeman R.W."/>
            <person name="Brown S.J."/>
            <person name="Bucher G."/>
            <person name="Friedrich M."/>
            <person name="Grimmelikhuijzen C.J."/>
            <person name="Klingler M."/>
            <person name="Lorenzen M."/>
            <person name="Richards S."/>
            <person name="Roth S."/>
            <person name="Schroder R."/>
            <person name="Tautz D."/>
            <person name="Zdobnov E.M."/>
            <person name="Muzny D."/>
            <person name="Gibbs R.A."/>
            <person name="Weinstock G.M."/>
            <person name="Attaway T."/>
            <person name="Bell S."/>
            <person name="Buhay C.J."/>
            <person name="Chandrabose M.N."/>
            <person name="Chavez D."/>
            <person name="Clerk-Blankenburg K.P."/>
            <person name="Cree A."/>
            <person name="Dao M."/>
            <person name="Davis C."/>
            <person name="Chacko J."/>
            <person name="Dinh H."/>
            <person name="Dugan-Rocha S."/>
            <person name="Fowler G."/>
            <person name="Garner T.T."/>
            <person name="Garnes J."/>
            <person name="Gnirke A."/>
            <person name="Hawes A."/>
            <person name="Hernandez J."/>
            <person name="Hines S."/>
            <person name="Holder M."/>
            <person name="Hume J."/>
            <person name="Jhangiani S.N."/>
            <person name="Joshi V."/>
            <person name="Khan Z.M."/>
            <person name="Jackson L."/>
            <person name="Kovar C."/>
            <person name="Kowis A."/>
            <person name="Lee S."/>
            <person name="Lewis L.R."/>
            <person name="Margolis J."/>
            <person name="Morgan M."/>
            <person name="Nazareth L.V."/>
            <person name="Nguyen N."/>
            <person name="Okwuonu G."/>
            <person name="Parker D."/>
            <person name="Richards S."/>
            <person name="Ruiz S.J."/>
            <person name="Santibanez J."/>
            <person name="Savard J."/>
            <person name="Scherer S.E."/>
            <person name="Schneider B."/>
            <person name="Sodergren E."/>
            <person name="Tautz D."/>
            <person name="Vattahil S."/>
            <person name="Villasana D."/>
            <person name="White C.S."/>
            <person name="Wright R."/>
            <person name="Park Y."/>
            <person name="Beeman R.W."/>
            <person name="Lord J."/>
            <person name="Oppert B."/>
            <person name="Lorenzen M."/>
            <person name="Brown S."/>
            <person name="Wang L."/>
            <person name="Savard J."/>
            <person name="Tautz D."/>
            <person name="Richards S."/>
            <person name="Weinstock G."/>
            <person name="Gibbs R.A."/>
            <person name="Liu Y."/>
            <person name="Worley K."/>
            <person name="Weinstock G."/>
            <person name="Elsik C.G."/>
            <person name="Reese J.T."/>
            <person name="Elhaik E."/>
            <person name="Landan G."/>
            <person name="Graur D."/>
            <person name="Arensburger P."/>
            <person name="Atkinson P."/>
            <person name="Beeman R.W."/>
            <person name="Beidler J."/>
            <person name="Brown S.J."/>
            <person name="Demuth J.P."/>
            <person name="Drury D.W."/>
            <person name="Du Y.Z."/>
            <person name="Fujiwara H."/>
            <person name="Lorenzen M."/>
            <person name="Maselli V."/>
            <person name="Osanai M."/>
            <person name="Park Y."/>
            <person name="Robertson H.M."/>
            <person name="Tu Z."/>
            <person name="Wang J.J."/>
            <person name="Wang S."/>
            <person name="Richards S."/>
            <person name="Song H."/>
            <person name="Zhang L."/>
            <person name="Sodergren E."/>
            <person name="Werner D."/>
            <person name="Stanke M."/>
            <person name="Morgenstern B."/>
            <person name="Solovyev V."/>
            <person name="Kosarev P."/>
            <person name="Brown G."/>
            <person name="Chen H.C."/>
            <person name="Ermolaeva O."/>
            <person name="Hlavina W."/>
            <person name="Kapustin Y."/>
            <person name="Kiryutin B."/>
            <person name="Kitts P."/>
            <person name="Maglott D."/>
            <person name="Pruitt K."/>
            <person name="Sapojnikov V."/>
            <person name="Souvorov A."/>
            <person name="Mackey A.J."/>
            <person name="Waterhouse R.M."/>
            <person name="Wyder S."/>
            <person name="Zdobnov E.M."/>
            <person name="Zdobnov E.M."/>
            <person name="Wyder S."/>
            <person name="Kriventseva E.V."/>
            <person name="Kadowaki T."/>
            <person name="Bork P."/>
            <person name="Aranda M."/>
            <person name="Bao R."/>
            <person name="Beermann A."/>
            <person name="Berns N."/>
            <person name="Bolognesi R."/>
            <person name="Bonneton F."/>
            <person name="Bopp D."/>
            <person name="Brown S.J."/>
            <person name="Bucher G."/>
            <person name="Butts T."/>
            <person name="Chaumot A."/>
            <person name="Denell R.E."/>
            <person name="Ferrier D.E."/>
            <person name="Friedrich M."/>
            <person name="Gordon C.M."/>
            <person name="Jindra M."/>
            <person name="Klingler M."/>
            <person name="Lan Q."/>
            <person name="Lattorff H.M."/>
            <person name="Laudet V."/>
            <person name="von Levetsow C."/>
            <person name="Liu Z."/>
            <person name="Lutz R."/>
            <person name="Lynch J.A."/>
            <person name="da Fonseca R.N."/>
            <person name="Posnien N."/>
            <person name="Reuter R."/>
            <person name="Roth S."/>
            <person name="Savard J."/>
            <person name="Schinko J.B."/>
            <person name="Schmitt C."/>
            <person name="Schoppmeier M."/>
            <person name="Schroder R."/>
            <person name="Shippy T.D."/>
            <person name="Simonnet F."/>
            <person name="Marques-Souza H."/>
            <person name="Tautz D."/>
            <person name="Tomoyasu Y."/>
            <person name="Trauner J."/>
            <person name="Van der Zee M."/>
            <person name="Vervoort M."/>
            <person name="Wittkopp N."/>
            <person name="Wimmer E.A."/>
            <person name="Yang X."/>
            <person name="Jones A.K."/>
            <person name="Sattelle D.B."/>
            <person name="Ebert P.R."/>
            <person name="Nelson D."/>
            <person name="Scott J.G."/>
            <person name="Beeman R.W."/>
            <person name="Muthukrishnan S."/>
            <person name="Kramer K.J."/>
            <person name="Arakane Y."/>
            <person name="Beeman R.W."/>
            <person name="Zhu Q."/>
            <person name="Hogenkamp D."/>
            <person name="Dixit R."/>
            <person name="Oppert B."/>
            <person name="Jiang H."/>
            <person name="Zou Z."/>
            <person name="Marshall J."/>
            <person name="Elpidina E."/>
            <person name="Vinokurov K."/>
            <person name="Oppert C."/>
            <person name="Zou Z."/>
            <person name="Evans J."/>
            <person name="Lu Z."/>
            <person name="Zhao P."/>
            <person name="Sumathipala N."/>
            <person name="Altincicek B."/>
            <person name="Vilcinskas A."/>
            <person name="Williams M."/>
            <person name="Hultmark D."/>
            <person name="Hetru C."/>
            <person name="Jiang H."/>
            <person name="Grimmelikhuijzen C.J."/>
            <person name="Hauser F."/>
            <person name="Cazzamali G."/>
            <person name="Williamson M."/>
            <person name="Park Y."/>
            <person name="Li B."/>
            <person name="Tanaka Y."/>
            <person name="Predel R."/>
            <person name="Neupert S."/>
            <person name="Schachtner J."/>
            <person name="Verleyen P."/>
            <person name="Raible F."/>
            <person name="Bork P."/>
            <person name="Friedrich M."/>
            <person name="Walden K.K."/>
            <person name="Robertson H.M."/>
            <person name="Angeli S."/>
            <person name="Foret S."/>
            <person name="Bucher G."/>
            <person name="Schuetz S."/>
            <person name="Maleszka R."/>
            <person name="Wimmer E.A."/>
            <person name="Beeman R.W."/>
            <person name="Lorenzen M."/>
            <person name="Tomoyasu Y."/>
            <person name="Miller S.C."/>
            <person name="Grossmann D."/>
            <person name="Bucher G."/>
        </authorList>
    </citation>
    <scope>NUCLEOTIDE SEQUENCE [LARGE SCALE GENOMIC DNA]</scope>
    <source>
        <strain evidence="2 3">Georgia GA2</strain>
    </source>
</reference>
<dbReference type="AlphaFoldDB" id="D6WDV1"/>
<gene>
    <name evidence="2" type="primary">GLEAN_02706</name>
    <name evidence="2" type="ORF">TcasGA2_TC002706</name>
</gene>
<protein>
    <submittedName>
        <fullName evidence="2">Uncharacterized protein</fullName>
    </submittedName>
</protein>
<evidence type="ECO:0000313" key="3">
    <source>
        <dbReference type="Proteomes" id="UP000007266"/>
    </source>
</evidence>
<organism evidence="2 3">
    <name type="scientific">Tribolium castaneum</name>
    <name type="common">Red flour beetle</name>
    <dbReference type="NCBI Taxonomy" id="7070"/>
    <lineage>
        <taxon>Eukaryota</taxon>
        <taxon>Metazoa</taxon>
        <taxon>Ecdysozoa</taxon>
        <taxon>Arthropoda</taxon>
        <taxon>Hexapoda</taxon>
        <taxon>Insecta</taxon>
        <taxon>Pterygota</taxon>
        <taxon>Neoptera</taxon>
        <taxon>Endopterygota</taxon>
        <taxon>Coleoptera</taxon>
        <taxon>Polyphaga</taxon>
        <taxon>Cucujiformia</taxon>
        <taxon>Tenebrionidae</taxon>
        <taxon>Tenebrionidae incertae sedis</taxon>
        <taxon>Tribolium</taxon>
    </lineage>
</organism>
<feature type="region of interest" description="Disordered" evidence="1">
    <location>
        <begin position="43"/>
        <end position="76"/>
    </location>
</feature>
<dbReference type="Proteomes" id="UP000007266">
    <property type="component" value="Linkage group 3"/>
</dbReference>
<accession>D6WDV1</accession>
<proteinExistence type="predicted"/>
<feature type="compositionally biased region" description="Basic residues" evidence="1">
    <location>
        <begin position="108"/>
        <end position="117"/>
    </location>
</feature>
<evidence type="ECO:0000313" key="2">
    <source>
        <dbReference type="EMBL" id="EEZ99915.1"/>
    </source>
</evidence>
<keyword evidence="3" id="KW-1185">Reference proteome</keyword>
<feature type="region of interest" description="Disordered" evidence="1">
    <location>
        <begin position="105"/>
        <end position="156"/>
    </location>
</feature>
<dbReference type="HOGENOM" id="CLU_1688989_0_0_1"/>
<reference evidence="2 3" key="2">
    <citation type="journal article" date="2010" name="Nucleic Acids Res.">
        <title>BeetleBase in 2010: revisions to provide comprehensive genomic information for Tribolium castaneum.</title>
        <authorList>
            <person name="Kim H.S."/>
            <person name="Murphy T."/>
            <person name="Xia J."/>
            <person name="Caragea D."/>
            <person name="Park Y."/>
            <person name="Beeman R.W."/>
            <person name="Lorenzen M.D."/>
            <person name="Butcher S."/>
            <person name="Manak J.R."/>
            <person name="Brown S.J."/>
        </authorList>
    </citation>
    <scope>GENOME REANNOTATION</scope>
    <source>
        <strain evidence="2 3">Georgia GA2</strain>
    </source>
</reference>
<dbReference type="EMBL" id="KQ971323">
    <property type="protein sequence ID" value="EEZ99915.1"/>
    <property type="molecule type" value="Genomic_DNA"/>
</dbReference>
<name>D6WDV1_TRICA</name>
<sequence length="156" mass="17698">MSIFLAEIASFAPSHGPFRRVWRGNGAISGEKPQEEQRYVVNGRPEPDHESRHPAAQPRTGCYRGITSPSQAKKPIRDKLCRHRCRVAANVFKPFSITELDAAVHTWQPRRRPQPTKRHSEAFPGTDRDAPAVGQRSRRRTHRLPDADFPPGPPRK</sequence>